<name>A0ABU2JTI1_9ACTN</name>
<reference evidence="3" key="1">
    <citation type="submission" date="2023-07" db="EMBL/GenBank/DDBJ databases">
        <title>30 novel species of actinomycetes from the DSMZ collection.</title>
        <authorList>
            <person name="Nouioui I."/>
        </authorList>
    </citation>
    <scope>NUCLEOTIDE SEQUENCE [LARGE SCALE GENOMIC DNA]</scope>
    <source>
        <strain evidence="3">DSM 44915</strain>
    </source>
</reference>
<organism evidence="2 3">
    <name type="scientific">Streptomyces chisholmiae</name>
    <dbReference type="NCBI Taxonomy" id="3075540"/>
    <lineage>
        <taxon>Bacteria</taxon>
        <taxon>Bacillati</taxon>
        <taxon>Actinomycetota</taxon>
        <taxon>Actinomycetes</taxon>
        <taxon>Kitasatosporales</taxon>
        <taxon>Streptomycetaceae</taxon>
        <taxon>Streptomyces</taxon>
    </lineage>
</organism>
<evidence type="ECO:0000256" key="1">
    <source>
        <dbReference type="SAM" id="MobiDB-lite"/>
    </source>
</evidence>
<feature type="compositionally biased region" description="Pro residues" evidence="1">
    <location>
        <begin position="1"/>
        <end position="11"/>
    </location>
</feature>
<feature type="compositionally biased region" description="Basic and acidic residues" evidence="1">
    <location>
        <begin position="43"/>
        <end position="52"/>
    </location>
</feature>
<sequence length="77" mass="8468">MPQSPEPPTPDEPPESGEQRHTELPTPDRLLHTGAEGPIDPEDLVRLSGREPTPELIEEARVLLAEEGPAAIERYLP</sequence>
<dbReference type="EMBL" id="JAVREO010000010">
    <property type="protein sequence ID" value="MDT0268289.1"/>
    <property type="molecule type" value="Genomic_DNA"/>
</dbReference>
<keyword evidence="3" id="KW-1185">Reference proteome</keyword>
<dbReference type="RefSeq" id="WP_311668373.1">
    <property type="nucleotide sequence ID" value="NZ_JAVREO010000010.1"/>
</dbReference>
<evidence type="ECO:0000313" key="3">
    <source>
        <dbReference type="Proteomes" id="UP001183410"/>
    </source>
</evidence>
<dbReference type="Proteomes" id="UP001183410">
    <property type="component" value="Unassembled WGS sequence"/>
</dbReference>
<feature type="region of interest" description="Disordered" evidence="1">
    <location>
        <begin position="1"/>
        <end position="52"/>
    </location>
</feature>
<accession>A0ABU2JTI1</accession>
<proteinExistence type="predicted"/>
<gene>
    <name evidence="2" type="ORF">RM844_18565</name>
</gene>
<comment type="caution">
    <text evidence="2">The sequence shown here is derived from an EMBL/GenBank/DDBJ whole genome shotgun (WGS) entry which is preliminary data.</text>
</comment>
<evidence type="ECO:0000313" key="2">
    <source>
        <dbReference type="EMBL" id="MDT0268289.1"/>
    </source>
</evidence>
<protein>
    <submittedName>
        <fullName evidence="2">Uncharacterized protein</fullName>
    </submittedName>
</protein>